<feature type="modified residue" description="N6-(pyridoxal phosphate)lysine" evidence="12">
    <location>
        <position position="315"/>
    </location>
</feature>
<dbReference type="Pfam" id="PF04055">
    <property type="entry name" value="Radical_SAM"/>
    <property type="match status" value="1"/>
</dbReference>
<dbReference type="NCBIfam" id="TIGR00238">
    <property type="entry name" value="KamA family radical SAM protein"/>
    <property type="match status" value="1"/>
</dbReference>
<dbReference type="SUPFAM" id="SSF102114">
    <property type="entry name" value="Radical SAM enzymes"/>
    <property type="match status" value="1"/>
</dbReference>
<feature type="binding site" evidence="11">
    <location>
        <position position="103"/>
    </location>
    <ligand>
        <name>[4Fe-4S] cluster</name>
        <dbReference type="ChEBI" id="CHEBI:49883"/>
        <note>4Fe-4S-S-AdoMet</note>
    </ligand>
</feature>
<evidence type="ECO:0000256" key="10">
    <source>
        <dbReference type="ARBA" id="ARBA00023235"/>
    </source>
</evidence>
<dbReference type="InterPro" id="IPR058240">
    <property type="entry name" value="rSAM_sf"/>
</dbReference>
<dbReference type="PROSITE" id="PS51918">
    <property type="entry name" value="RADICAL_SAM"/>
    <property type="match status" value="1"/>
</dbReference>
<feature type="binding site" evidence="11">
    <location>
        <position position="107"/>
    </location>
    <ligand>
        <name>[4Fe-4S] cluster</name>
        <dbReference type="ChEBI" id="CHEBI:49883"/>
        <note>4Fe-4S-S-AdoMet</note>
    </ligand>
</feature>
<protein>
    <submittedName>
        <fullName evidence="14">Lysine 2,3-aminomutase</fullName>
    </submittedName>
</protein>
<dbReference type="Proteomes" id="UP000182264">
    <property type="component" value="Chromosome"/>
</dbReference>
<dbReference type="PANTHER" id="PTHR30538:SF1">
    <property type="entry name" value="L-LYSINE 2,3-AMINOMUTASE"/>
    <property type="match status" value="1"/>
</dbReference>
<dbReference type="GO" id="GO:0016853">
    <property type="term" value="F:isomerase activity"/>
    <property type="evidence" value="ECO:0007669"/>
    <property type="project" value="UniProtKB-KW"/>
</dbReference>
<comment type="similarity">
    <text evidence="3">Belongs to the radical SAM superfamily. KamA family.</text>
</comment>
<keyword evidence="5" id="KW-0949">S-adenosyl-L-methionine</keyword>
<keyword evidence="8" id="KW-0408">Iron</keyword>
<keyword evidence="6 11" id="KW-0479">Metal-binding</keyword>
<keyword evidence="15" id="KW-1185">Reference proteome</keyword>
<dbReference type="PIRSF" id="PIRSF004911">
    <property type="entry name" value="DUF160"/>
    <property type="match status" value="1"/>
</dbReference>
<dbReference type="InterPro" id="IPR003739">
    <property type="entry name" value="Lys_aminomutase/Glu_NH3_mut"/>
</dbReference>
<comment type="cofactor">
    <cofactor evidence="2">
        <name>[4Fe-4S] cluster</name>
        <dbReference type="ChEBI" id="CHEBI:49883"/>
    </cofactor>
</comment>
<organism evidence="14 15">
    <name type="scientific">Syntrophotalea acetylenica</name>
    <name type="common">Pelobacter acetylenicus</name>
    <dbReference type="NCBI Taxonomy" id="29542"/>
    <lineage>
        <taxon>Bacteria</taxon>
        <taxon>Pseudomonadati</taxon>
        <taxon>Thermodesulfobacteriota</taxon>
        <taxon>Desulfuromonadia</taxon>
        <taxon>Desulfuromonadales</taxon>
        <taxon>Syntrophotaleaceae</taxon>
        <taxon>Syntrophotalea</taxon>
    </lineage>
</organism>
<evidence type="ECO:0000256" key="5">
    <source>
        <dbReference type="ARBA" id="ARBA00022691"/>
    </source>
</evidence>
<feature type="domain" description="Radical SAM core" evidence="13">
    <location>
        <begin position="89"/>
        <end position="300"/>
    </location>
</feature>
<dbReference type="InterPro" id="IPR025895">
    <property type="entry name" value="LAM_C_dom"/>
</dbReference>
<comment type="cofactor">
    <cofactor evidence="1 12">
        <name>pyridoxal 5'-phosphate</name>
        <dbReference type="ChEBI" id="CHEBI:597326"/>
    </cofactor>
</comment>
<keyword evidence="10" id="KW-0413">Isomerase</keyword>
<reference evidence="14 15" key="1">
    <citation type="journal article" date="2017" name="Genome Announc.">
        <title>Complete Genome Sequences of Two Acetylene-Fermenting Pelobacter acetylenicus Strains.</title>
        <authorList>
            <person name="Sutton J.M."/>
            <person name="Baesman S.M."/>
            <person name="Fierst J.L."/>
            <person name="Poret-Peterson A.T."/>
            <person name="Oremland R.S."/>
            <person name="Dunlap D.S."/>
            <person name="Akob D.M."/>
        </authorList>
    </citation>
    <scope>NUCLEOTIDE SEQUENCE [LARGE SCALE GENOMIC DNA]</scope>
    <source>
        <strain evidence="14 15">DSM 3247</strain>
    </source>
</reference>
<evidence type="ECO:0000256" key="3">
    <source>
        <dbReference type="ARBA" id="ARBA00008703"/>
    </source>
</evidence>
<dbReference type="Pfam" id="PF12544">
    <property type="entry name" value="LAM_C"/>
    <property type="match status" value="1"/>
</dbReference>
<dbReference type="GO" id="GO:0051539">
    <property type="term" value="F:4 iron, 4 sulfur cluster binding"/>
    <property type="evidence" value="ECO:0007669"/>
    <property type="project" value="UniProtKB-KW"/>
</dbReference>
<evidence type="ECO:0000256" key="6">
    <source>
        <dbReference type="ARBA" id="ARBA00022723"/>
    </source>
</evidence>
<dbReference type="Gene3D" id="3.20.20.70">
    <property type="entry name" value="Aldolase class I"/>
    <property type="match status" value="1"/>
</dbReference>
<accession>A0A1L3GIG6</accession>
<evidence type="ECO:0000256" key="11">
    <source>
        <dbReference type="PIRSR" id="PIRSR004911-1"/>
    </source>
</evidence>
<dbReference type="AlphaFoldDB" id="A0A1L3GIG6"/>
<evidence type="ECO:0000313" key="15">
    <source>
        <dbReference type="Proteomes" id="UP000182264"/>
    </source>
</evidence>
<dbReference type="KEGG" id="pace:A6070_06435"/>
<dbReference type="InterPro" id="IPR013785">
    <property type="entry name" value="Aldolase_TIM"/>
</dbReference>
<dbReference type="SFLD" id="SFLDS00029">
    <property type="entry name" value="Radical_SAM"/>
    <property type="match status" value="1"/>
</dbReference>
<proteinExistence type="inferred from homology"/>
<dbReference type="STRING" id="29542.A6070_06435"/>
<gene>
    <name evidence="14" type="ORF">A7E75_12420</name>
</gene>
<keyword evidence="9 11" id="KW-0411">Iron-sulfur</keyword>
<dbReference type="GO" id="GO:0046872">
    <property type="term" value="F:metal ion binding"/>
    <property type="evidence" value="ECO:0007669"/>
    <property type="project" value="UniProtKB-KW"/>
</dbReference>
<dbReference type="OrthoDB" id="9768064at2"/>
<evidence type="ECO:0000256" key="2">
    <source>
        <dbReference type="ARBA" id="ARBA00001966"/>
    </source>
</evidence>
<name>A0A1L3GIG6_SYNAC</name>
<evidence type="ECO:0000313" key="14">
    <source>
        <dbReference type="EMBL" id="APG25723.1"/>
    </source>
</evidence>
<evidence type="ECO:0000259" key="13">
    <source>
        <dbReference type="PROSITE" id="PS51918"/>
    </source>
</evidence>
<evidence type="ECO:0000256" key="9">
    <source>
        <dbReference type="ARBA" id="ARBA00023014"/>
    </source>
</evidence>
<evidence type="ECO:0000256" key="4">
    <source>
        <dbReference type="ARBA" id="ARBA00022485"/>
    </source>
</evidence>
<evidence type="ECO:0000256" key="1">
    <source>
        <dbReference type="ARBA" id="ARBA00001933"/>
    </source>
</evidence>
<dbReference type="SFLD" id="SFLDG01070">
    <property type="entry name" value="PLP-dependent"/>
    <property type="match status" value="1"/>
</dbReference>
<dbReference type="EMBL" id="CP015518">
    <property type="protein sequence ID" value="APG25723.1"/>
    <property type="molecule type" value="Genomic_DNA"/>
</dbReference>
<dbReference type="PANTHER" id="PTHR30538">
    <property type="entry name" value="LYSINE 2,3-AMINOMUTASE-RELATED"/>
    <property type="match status" value="1"/>
</dbReference>
<dbReference type="InterPro" id="IPR007197">
    <property type="entry name" value="rSAM"/>
</dbReference>
<dbReference type="CDD" id="cd01335">
    <property type="entry name" value="Radical_SAM"/>
    <property type="match status" value="1"/>
</dbReference>
<evidence type="ECO:0000256" key="7">
    <source>
        <dbReference type="ARBA" id="ARBA00022898"/>
    </source>
</evidence>
<evidence type="ECO:0000256" key="12">
    <source>
        <dbReference type="PIRSR" id="PIRSR603739-50"/>
    </source>
</evidence>
<sequence>METWQKILQASVTSPGALLRRYGIDPAPLEAVVERYPMRVNPYYLGLIHAVGDPIWRQAIPSALEIEDHVCCADPLAEEEQSPVANLVHRYPDRVLFMVCSECAMYCRFCTRKRKVGGEHMRVTRETIAAGIDYIRANPQIRDVILSGGDPLLLGDENLEEILEQLRRIPSVEIIRIGSRVPVVLPQRITTNLVRLLRRYHPLYLNTHFNHPDEITPTSAKACARLADAGIPLGNQTVLMRGINDDPRVMKRLMQKLLAIRVRPYYIYQADLVQGTEHFRTTVEEGLEVIKALRGHTSGLAVPAYVIDAPGGGGKIPLLPDYLQQLGDTVLLKNYRGDSYTYRNAQPDMEPLEDAMVRAV</sequence>
<keyword evidence="4 11" id="KW-0004">4Fe-4S</keyword>
<keyword evidence="7 12" id="KW-0663">Pyridoxal phosphate</keyword>
<feature type="binding site" evidence="11">
    <location>
        <position position="110"/>
    </location>
    <ligand>
        <name>[4Fe-4S] cluster</name>
        <dbReference type="ChEBI" id="CHEBI:49883"/>
        <note>4Fe-4S-S-AdoMet</note>
    </ligand>
</feature>
<evidence type="ECO:0000256" key="8">
    <source>
        <dbReference type="ARBA" id="ARBA00023004"/>
    </source>
</evidence>